<dbReference type="RefSeq" id="WP_253859554.1">
    <property type="nucleotide sequence ID" value="NZ_BAAALM010000004.1"/>
</dbReference>
<feature type="region of interest" description="Disordered" evidence="1">
    <location>
        <begin position="151"/>
        <end position="177"/>
    </location>
</feature>
<evidence type="ECO:0000313" key="3">
    <source>
        <dbReference type="Proteomes" id="UP001500467"/>
    </source>
</evidence>
<feature type="region of interest" description="Disordered" evidence="1">
    <location>
        <begin position="27"/>
        <end position="69"/>
    </location>
</feature>
<keyword evidence="3" id="KW-1185">Reference proteome</keyword>
<sequence length="177" mass="17962">MPSEVSESRFGGPVSAEAAFASADTAFAAGSNGGNDGGADTESGNAQGGPFGGSDITPGGGLFPSVPSAGDIDVAPDKVADAARIIEAQADALDEKLSEQLNSLRIKAPAEDIVSRHAVEAWNDVVSSPEDSYAAHARAYVEDLRSLATQLRRAGEKYSESDEEKADALGGGRGLPG</sequence>
<protein>
    <recommendedName>
        <fullName evidence="4">PE family protein</fullName>
    </recommendedName>
</protein>
<gene>
    <name evidence="2" type="ORF">GCM10009675_07980</name>
</gene>
<evidence type="ECO:0000313" key="2">
    <source>
        <dbReference type="EMBL" id="GAA1195459.1"/>
    </source>
</evidence>
<dbReference type="EMBL" id="BAAALM010000004">
    <property type="protein sequence ID" value="GAA1195459.1"/>
    <property type="molecule type" value="Genomic_DNA"/>
</dbReference>
<comment type="caution">
    <text evidence="2">The sequence shown here is derived from an EMBL/GenBank/DDBJ whole genome shotgun (WGS) entry which is preliminary data.</text>
</comment>
<name>A0ABP4FQA5_9PSEU</name>
<evidence type="ECO:0000256" key="1">
    <source>
        <dbReference type="SAM" id="MobiDB-lite"/>
    </source>
</evidence>
<evidence type="ECO:0008006" key="4">
    <source>
        <dbReference type="Google" id="ProtNLM"/>
    </source>
</evidence>
<feature type="compositionally biased region" description="Gly residues" evidence="1">
    <location>
        <begin position="46"/>
        <end position="62"/>
    </location>
</feature>
<accession>A0ABP4FQA5</accession>
<proteinExistence type="predicted"/>
<dbReference type="Proteomes" id="UP001500467">
    <property type="component" value="Unassembled WGS sequence"/>
</dbReference>
<reference evidence="3" key="1">
    <citation type="journal article" date="2019" name="Int. J. Syst. Evol. Microbiol.">
        <title>The Global Catalogue of Microorganisms (GCM) 10K type strain sequencing project: providing services to taxonomists for standard genome sequencing and annotation.</title>
        <authorList>
            <consortium name="The Broad Institute Genomics Platform"/>
            <consortium name="The Broad Institute Genome Sequencing Center for Infectious Disease"/>
            <person name="Wu L."/>
            <person name="Ma J."/>
        </authorList>
    </citation>
    <scope>NUCLEOTIDE SEQUENCE [LARGE SCALE GENOMIC DNA]</scope>
    <source>
        <strain evidence="3">JCM 13022</strain>
    </source>
</reference>
<organism evidence="2 3">
    <name type="scientific">Prauserella alba</name>
    <dbReference type="NCBI Taxonomy" id="176898"/>
    <lineage>
        <taxon>Bacteria</taxon>
        <taxon>Bacillati</taxon>
        <taxon>Actinomycetota</taxon>
        <taxon>Actinomycetes</taxon>
        <taxon>Pseudonocardiales</taxon>
        <taxon>Pseudonocardiaceae</taxon>
        <taxon>Prauserella</taxon>
    </lineage>
</organism>